<evidence type="ECO:0000256" key="4">
    <source>
        <dbReference type="ARBA" id="ARBA00022692"/>
    </source>
</evidence>
<dbReference type="InterPro" id="IPR018108">
    <property type="entry name" value="MCP_transmembrane"/>
</dbReference>
<dbReference type="EMBL" id="LXQA010012319">
    <property type="protein sequence ID" value="MCH87498.1"/>
    <property type="molecule type" value="Genomic_DNA"/>
</dbReference>
<keyword evidence="5" id="KW-0677">Repeat</keyword>
<name>A0A392MLD8_9FABA</name>
<dbReference type="InterPro" id="IPR023395">
    <property type="entry name" value="MCP_dom_sf"/>
</dbReference>
<feature type="non-terminal residue" evidence="9">
    <location>
        <position position="1"/>
    </location>
</feature>
<accession>A0A392MLD8</accession>
<evidence type="ECO:0000256" key="8">
    <source>
        <dbReference type="SAM" id="Phobius"/>
    </source>
</evidence>
<keyword evidence="7 8" id="KW-0472">Membrane</keyword>
<comment type="similarity">
    <text evidence="2">Belongs to the mitochondrial carrier (TC 2.A.29) family.</text>
</comment>
<evidence type="ECO:0000313" key="10">
    <source>
        <dbReference type="Proteomes" id="UP000265520"/>
    </source>
</evidence>
<feature type="transmembrane region" description="Helical" evidence="8">
    <location>
        <begin position="52"/>
        <end position="73"/>
    </location>
</feature>
<evidence type="ECO:0000256" key="6">
    <source>
        <dbReference type="ARBA" id="ARBA00022989"/>
    </source>
</evidence>
<evidence type="ECO:0000256" key="3">
    <source>
        <dbReference type="ARBA" id="ARBA00022448"/>
    </source>
</evidence>
<gene>
    <name evidence="9" type="ORF">A2U01_0008369</name>
</gene>
<evidence type="ECO:0000256" key="7">
    <source>
        <dbReference type="ARBA" id="ARBA00023136"/>
    </source>
</evidence>
<keyword evidence="6 8" id="KW-1133">Transmembrane helix</keyword>
<dbReference type="Gene3D" id="1.50.40.10">
    <property type="entry name" value="Mitochondrial carrier domain"/>
    <property type="match status" value="1"/>
</dbReference>
<comment type="caution">
    <text evidence="9">The sequence shown here is derived from an EMBL/GenBank/DDBJ whole genome shotgun (WGS) entry which is preliminary data.</text>
</comment>
<evidence type="ECO:0000256" key="2">
    <source>
        <dbReference type="ARBA" id="ARBA00006375"/>
    </source>
</evidence>
<proteinExistence type="inferred from homology"/>
<keyword evidence="10" id="KW-1185">Reference proteome</keyword>
<dbReference type="PANTHER" id="PTHR45618">
    <property type="entry name" value="MITOCHONDRIAL DICARBOXYLATE CARRIER-RELATED"/>
    <property type="match status" value="1"/>
</dbReference>
<dbReference type="Pfam" id="PF00153">
    <property type="entry name" value="Mito_carr"/>
    <property type="match status" value="1"/>
</dbReference>
<comment type="subcellular location">
    <subcellularLocation>
        <location evidence="1">Membrane</location>
        <topology evidence="1">Multi-pass membrane protein</topology>
    </subcellularLocation>
</comment>
<keyword evidence="3" id="KW-0813">Transport</keyword>
<dbReference type="AlphaFoldDB" id="A0A392MLD8"/>
<keyword evidence="4 8" id="KW-0812">Transmembrane</keyword>
<dbReference type="Proteomes" id="UP000265520">
    <property type="component" value="Unassembled WGS sequence"/>
</dbReference>
<evidence type="ECO:0000313" key="9">
    <source>
        <dbReference type="EMBL" id="MCH87498.1"/>
    </source>
</evidence>
<protein>
    <submittedName>
        <fullName evidence="9">Mitochondrial-like uncoupling protein 1-like</fullName>
    </submittedName>
</protein>
<reference evidence="9 10" key="1">
    <citation type="journal article" date="2018" name="Front. Plant Sci.">
        <title>Red Clover (Trifolium pratense) and Zigzag Clover (T. medium) - A Picture of Genomic Similarities and Differences.</title>
        <authorList>
            <person name="Dluhosova J."/>
            <person name="Istvanek J."/>
            <person name="Nedelnik J."/>
            <person name="Repkova J."/>
        </authorList>
    </citation>
    <scope>NUCLEOTIDE SEQUENCE [LARGE SCALE GENOMIC DNA]</scope>
    <source>
        <strain evidence="10">cv. 10/8</strain>
        <tissue evidence="9">Leaf</tissue>
    </source>
</reference>
<dbReference type="InterPro" id="IPR050391">
    <property type="entry name" value="Mito_Metabolite_Transporter"/>
</dbReference>
<evidence type="ECO:0000256" key="5">
    <source>
        <dbReference type="ARBA" id="ARBA00022737"/>
    </source>
</evidence>
<sequence length="79" mass="8298">ALAITIANPTDLVKVRLQSEGQLPSGVPKRYSGAMDAYSTIIRQTILKIPGFIDNAFTHLLAGLGAGLFAVFIGSPVDV</sequence>
<organism evidence="9 10">
    <name type="scientific">Trifolium medium</name>
    <dbReference type="NCBI Taxonomy" id="97028"/>
    <lineage>
        <taxon>Eukaryota</taxon>
        <taxon>Viridiplantae</taxon>
        <taxon>Streptophyta</taxon>
        <taxon>Embryophyta</taxon>
        <taxon>Tracheophyta</taxon>
        <taxon>Spermatophyta</taxon>
        <taxon>Magnoliopsida</taxon>
        <taxon>eudicotyledons</taxon>
        <taxon>Gunneridae</taxon>
        <taxon>Pentapetalae</taxon>
        <taxon>rosids</taxon>
        <taxon>fabids</taxon>
        <taxon>Fabales</taxon>
        <taxon>Fabaceae</taxon>
        <taxon>Papilionoideae</taxon>
        <taxon>50 kb inversion clade</taxon>
        <taxon>NPAAA clade</taxon>
        <taxon>Hologalegina</taxon>
        <taxon>IRL clade</taxon>
        <taxon>Trifolieae</taxon>
        <taxon>Trifolium</taxon>
    </lineage>
</organism>
<dbReference type="GO" id="GO:0016020">
    <property type="term" value="C:membrane"/>
    <property type="evidence" value="ECO:0007669"/>
    <property type="project" value="UniProtKB-SubCell"/>
</dbReference>
<evidence type="ECO:0000256" key="1">
    <source>
        <dbReference type="ARBA" id="ARBA00004141"/>
    </source>
</evidence>
<dbReference type="SUPFAM" id="SSF103506">
    <property type="entry name" value="Mitochondrial carrier"/>
    <property type="match status" value="1"/>
</dbReference>
<feature type="non-terminal residue" evidence="9">
    <location>
        <position position="79"/>
    </location>
</feature>